<dbReference type="Proteomes" id="UP000199077">
    <property type="component" value="Chromosome I"/>
</dbReference>
<dbReference type="RefSeq" id="WP_091780834.1">
    <property type="nucleotide sequence ID" value="NZ_LT629711.1"/>
</dbReference>
<organism evidence="1 2">
    <name type="scientific">Pedococcus dokdonensis</name>
    <dbReference type="NCBI Taxonomy" id="443156"/>
    <lineage>
        <taxon>Bacteria</taxon>
        <taxon>Bacillati</taxon>
        <taxon>Actinomycetota</taxon>
        <taxon>Actinomycetes</taxon>
        <taxon>Micrococcales</taxon>
        <taxon>Intrasporangiaceae</taxon>
        <taxon>Pedococcus</taxon>
    </lineage>
</organism>
<protein>
    <submittedName>
        <fullName evidence="1">Uncharacterized protein</fullName>
    </submittedName>
</protein>
<reference evidence="2" key="1">
    <citation type="submission" date="2016-10" db="EMBL/GenBank/DDBJ databases">
        <authorList>
            <person name="Varghese N."/>
            <person name="Submissions S."/>
        </authorList>
    </citation>
    <scope>NUCLEOTIDE SEQUENCE [LARGE SCALE GENOMIC DNA]</scope>
    <source>
        <strain evidence="2">DSM 22329</strain>
    </source>
</reference>
<dbReference type="OrthoDB" id="581550at2"/>
<evidence type="ECO:0000313" key="2">
    <source>
        <dbReference type="Proteomes" id="UP000199077"/>
    </source>
</evidence>
<sequence>MTTAPNYITADHDAAVVAFLTTYSRNPDRQVREAYAPGREPGGLARWHESWAARRAPRMCRLRGCRNRHYGRGLCRSHYDRWRRHGDPMGGRWPRTGPPPTPAEILAEMRAAYAAVRQAVGE</sequence>
<dbReference type="STRING" id="443156.SAMN04489867_0421"/>
<proteinExistence type="predicted"/>
<accession>A0A1H0LWP5</accession>
<keyword evidence="2" id="KW-1185">Reference proteome</keyword>
<evidence type="ECO:0000313" key="1">
    <source>
        <dbReference type="EMBL" id="SDO72565.1"/>
    </source>
</evidence>
<name>A0A1H0LWP5_9MICO</name>
<gene>
    <name evidence="1" type="ORF">SAMN04489867_0421</name>
</gene>
<dbReference type="EMBL" id="LT629711">
    <property type="protein sequence ID" value="SDO72565.1"/>
    <property type="molecule type" value="Genomic_DNA"/>
</dbReference>
<dbReference type="AlphaFoldDB" id="A0A1H0LWP5"/>